<dbReference type="OrthoDB" id="2717657at2759"/>
<gene>
    <name evidence="2" type="ORF">TRAPUB_14108</name>
</gene>
<keyword evidence="1" id="KW-0732">Signal</keyword>
<reference evidence="2 3" key="1">
    <citation type="submission" date="2016-10" db="EMBL/GenBank/DDBJ databases">
        <title>Genome sequence of the basidiomycete white-rot fungus Trametes pubescens.</title>
        <authorList>
            <person name="Makela M.R."/>
            <person name="Granchi Z."/>
            <person name="Peng M."/>
            <person name="De Vries R.P."/>
            <person name="Grigoriev I."/>
            <person name="Riley R."/>
            <person name="Hilden K."/>
        </authorList>
    </citation>
    <scope>NUCLEOTIDE SEQUENCE [LARGE SCALE GENOMIC DNA]</scope>
    <source>
        <strain evidence="2 3">FBCC735</strain>
    </source>
</reference>
<dbReference type="AlphaFoldDB" id="A0A1M2VP78"/>
<dbReference type="EMBL" id="MNAD01000919">
    <property type="protein sequence ID" value="OJT09405.1"/>
    <property type="molecule type" value="Genomic_DNA"/>
</dbReference>
<organism evidence="2 3">
    <name type="scientific">Trametes pubescens</name>
    <name type="common">White-rot fungus</name>
    <dbReference type="NCBI Taxonomy" id="154538"/>
    <lineage>
        <taxon>Eukaryota</taxon>
        <taxon>Fungi</taxon>
        <taxon>Dikarya</taxon>
        <taxon>Basidiomycota</taxon>
        <taxon>Agaricomycotina</taxon>
        <taxon>Agaricomycetes</taxon>
        <taxon>Polyporales</taxon>
        <taxon>Polyporaceae</taxon>
        <taxon>Trametes</taxon>
    </lineage>
</organism>
<feature type="chain" id="PRO_5013290454" evidence="1">
    <location>
        <begin position="27"/>
        <end position="118"/>
    </location>
</feature>
<dbReference type="Proteomes" id="UP000184267">
    <property type="component" value="Unassembled WGS sequence"/>
</dbReference>
<proteinExistence type="predicted"/>
<accession>A0A1M2VP78</accession>
<evidence type="ECO:0000313" key="2">
    <source>
        <dbReference type="EMBL" id="OJT09405.1"/>
    </source>
</evidence>
<sequence length="118" mass="12242">MRFSTPTIAYLASALALALLPQAARAGITAFSGNTCDGAAGLDVPCDGSCHQFNGRHSFRVDGGSGGHCVTMFEDPNCAARAEGRMFTFTNQDGGCQNVNTGKGIQSFLCSSNNICLV</sequence>
<dbReference type="OMA" id="FNGRHSF"/>
<comment type="caution">
    <text evidence="2">The sequence shown here is derived from an EMBL/GenBank/DDBJ whole genome shotgun (WGS) entry which is preliminary data.</text>
</comment>
<protein>
    <submittedName>
        <fullName evidence="2">Uncharacterized protein</fullName>
    </submittedName>
</protein>
<keyword evidence="3" id="KW-1185">Reference proteome</keyword>
<evidence type="ECO:0000256" key="1">
    <source>
        <dbReference type="SAM" id="SignalP"/>
    </source>
</evidence>
<evidence type="ECO:0000313" key="3">
    <source>
        <dbReference type="Proteomes" id="UP000184267"/>
    </source>
</evidence>
<feature type="signal peptide" evidence="1">
    <location>
        <begin position="1"/>
        <end position="26"/>
    </location>
</feature>
<name>A0A1M2VP78_TRAPU</name>